<evidence type="ECO:0000259" key="2">
    <source>
        <dbReference type="Pfam" id="PF13843"/>
    </source>
</evidence>
<comment type="caution">
    <text evidence="3">The sequence shown here is derived from an EMBL/GenBank/DDBJ whole genome shotgun (WGS) entry which is preliminary data.</text>
</comment>
<evidence type="ECO:0000313" key="3">
    <source>
        <dbReference type="EMBL" id="CAH2006348.1"/>
    </source>
</evidence>
<name>A0A9P0LVB8_ACAOB</name>
<dbReference type="InterPro" id="IPR029526">
    <property type="entry name" value="PGBD"/>
</dbReference>
<feature type="transmembrane region" description="Helical" evidence="1">
    <location>
        <begin position="101"/>
        <end position="122"/>
    </location>
</feature>
<gene>
    <name evidence="3" type="ORF">ACAOBT_LOCUS29045</name>
</gene>
<protein>
    <recommendedName>
        <fullName evidence="2">PiggyBac transposable element-derived protein domain-containing protein</fullName>
    </recommendedName>
</protein>
<feature type="domain" description="PiggyBac transposable element-derived protein" evidence="2">
    <location>
        <begin position="4"/>
        <end position="77"/>
    </location>
</feature>
<keyword evidence="1" id="KW-0472">Membrane</keyword>
<dbReference type="OrthoDB" id="6077919at2759"/>
<dbReference type="AlphaFoldDB" id="A0A9P0LVB8"/>
<dbReference type="Pfam" id="PF13843">
    <property type="entry name" value="DDE_Tnp_1_7"/>
    <property type="match status" value="1"/>
</dbReference>
<sequence>MAKTPLECFFLFIDEVMIVDIVKNTNLRIIEKSEKWKESPHYGETNPAEIKAVLGLLYLSGVFKNNHRFLYELWNTDGTVSSTFSYLFGLRLLRRSLKLNVCPVIVFDFNVIVALVLAFRFFSVSLFQPLDERRSFIVDLLADLFRHIIVDKNCMLETLFLLYRNETDRLHILQPPFYSTDDNEVP</sequence>
<proteinExistence type="predicted"/>
<dbReference type="EMBL" id="CAKOFQ010007682">
    <property type="protein sequence ID" value="CAH2006348.1"/>
    <property type="molecule type" value="Genomic_DNA"/>
</dbReference>
<keyword evidence="4" id="KW-1185">Reference proteome</keyword>
<dbReference type="Proteomes" id="UP001152888">
    <property type="component" value="Unassembled WGS sequence"/>
</dbReference>
<evidence type="ECO:0000256" key="1">
    <source>
        <dbReference type="SAM" id="Phobius"/>
    </source>
</evidence>
<keyword evidence="1" id="KW-1133">Transmembrane helix</keyword>
<reference evidence="3" key="1">
    <citation type="submission" date="2022-03" db="EMBL/GenBank/DDBJ databases">
        <authorList>
            <person name="Sayadi A."/>
        </authorList>
    </citation>
    <scope>NUCLEOTIDE SEQUENCE</scope>
</reference>
<organism evidence="3 4">
    <name type="scientific">Acanthoscelides obtectus</name>
    <name type="common">Bean weevil</name>
    <name type="synonym">Bruchus obtectus</name>
    <dbReference type="NCBI Taxonomy" id="200917"/>
    <lineage>
        <taxon>Eukaryota</taxon>
        <taxon>Metazoa</taxon>
        <taxon>Ecdysozoa</taxon>
        <taxon>Arthropoda</taxon>
        <taxon>Hexapoda</taxon>
        <taxon>Insecta</taxon>
        <taxon>Pterygota</taxon>
        <taxon>Neoptera</taxon>
        <taxon>Endopterygota</taxon>
        <taxon>Coleoptera</taxon>
        <taxon>Polyphaga</taxon>
        <taxon>Cucujiformia</taxon>
        <taxon>Chrysomeloidea</taxon>
        <taxon>Chrysomelidae</taxon>
        <taxon>Bruchinae</taxon>
        <taxon>Bruchini</taxon>
        <taxon>Acanthoscelides</taxon>
    </lineage>
</organism>
<accession>A0A9P0LVB8</accession>
<keyword evidence="1" id="KW-0812">Transmembrane</keyword>
<evidence type="ECO:0000313" key="4">
    <source>
        <dbReference type="Proteomes" id="UP001152888"/>
    </source>
</evidence>